<dbReference type="EC" id="3.4.25.1" evidence="9"/>
<organism evidence="11 12">
    <name type="scientific">Ignisphaera aggregans (strain DSM 17230 / JCM 13409 / AQ1.S1)</name>
    <dbReference type="NCBI Taxonomy" id="583356"/>
    <lineage>
        <taxon>Archaea</taxon>
        <taxon>Thermoproteota</taxon>
        <taxon>Thermoprotei</taxon>
        <taxon>Desulfurococcales</taxon>
        <taxon>Desulfurococcaceae</taxon>
        <taxon>Ignisphaera</taxon>
    </lineage>
</organism>
<comment type="catalytic activity">
    <reaction evidence="1 9">
        <text>Cleavage of peptide bonds with very broad specificity.</text>
        <dbReference type="EC" id="3.4.25.1"/>
    </reaction>
</comment>
<keyword evidence="7 9" id="KW-0647">Proteasome</keyword>
<keyword evidence="6 9" id="KW-0068">Autocatalytic cleavage</keyword>
<comment type="activity regulation">
    <text evidence="9">The formation of the proteasomal ATPase PAN-20S proteasome complex, via the docking of the C-termini of PAN into the intersubunit pockets in the alpha-rings, triggers opening of the gate for substrate entry. Interconversion between the open-gate and close-gate conformations leads to a dynamic regulation of the 20S proteasome proteolysis activity.</text>
</comment>
<keyword evidence="4 9" id="KW-0888">Threonine protease</keyword>
<dbReference type="InterPro" id="IPR029055">
    <property type="entry name" value="Ntn_hydrolases_N"/>
</dbReference>
<feature type="active site" description="Nucleophile" evidence="9 10">
    <location>
        <position position="32"/>
    </location>
</feature>
<dbReference type="PANTHER" id="PTHR32194:SF0">
    <property type="entry name" value="ATP-DEPENDENT PROTEASE SUBUNIT HSLV"/>
    <property type="match status" value="1"/>
</dbReference>
<gene>
    <name evidence="9" type="primary">psmB</name>
    <name evidence="11" type="ordered locus">Igag_0045</name>
</gene>
<protein>
    <recommendedName>
        <fullName evidence="9">Proteasome subunit beta</fullName>
        <ecNumber evidence="9">3.4.25.1</ecNumber>
    </recommendedName>
    <alternativeName>
        <fullName evidence="9">20S proteasome beta subunit</fullName>
    </alternativeName>
    <alternativeName>
        <fullName evidence="9">Proteasome core protein PsmB</fullName>
    </alternativeName>
</protein>
<feature type="chain" id="PRO_5023335414" description="Proteasome subunit beta" evidence="9">
    <location>
        <begin position="32"/>
        <end position="236"/>
    </location>
</feature>
<dbReference type="PRINTS" id="PR00141">
    <property type="entry name" value="PROTEASOME"/>
</dbReference>
<dbReference type="STRING" id="583356.Igag_0045"/>
<evidence type="ECO:0000256" key="3">
    <source>
        <dbReference type="ARBA" id="ARBA00022670"/>
    </source>
</evidence>
<dbReference type="Proteomes" id="UP000001304">
    <property type="component" value="Chromosome"/>
</dbReference>
<dbReference type="GO" id="GO:0010498">
    <property type="term" value="P:proteasomal protein catabolic process"/>
    <property type="evidence" value="ECO:0007669"/>
    <property type="project" value="UniProtKB-UniRule"/>
</dbReference>
<dbReference type="NCBIfam" id="TIGR03634">
    <property type="entry name" value="arc_protsome_B"/>
    <property type="match status" value="1"/>
</dbReference>
<dbReference type="PANTHER" id="PTHR32194">
    <property type="entry name" value="METALLOPROTEASE TLDD"/>
    <property type="match status" value="1"/>
</dbReference>
<dbReference type="Gene3D" id="3.60.20.10">
    <property type="entry name" value="Glutamine Phosphoribosylpyrophosphate, subunit 1, domain 1"/>
    <property type="match status" value="1"/>
</dbReference>
<evidence type="ECO:0000256" key="9">
    <source>
        <dbReference type="HAMAP-Rule" id="MF_02113"/>
    </source>
</evidence>
<keyword evidence="8 9" id="KW-0865">Zymogen</keyword>
<evidence type="ECO:0000256" key="6">
    <source>
        <dbReference type="ARBA" id="ARBA00022813"/>
    </source>
</evidence>
<dbReference type="PROSITE" id="PS00854">
    <property type="entry name" value="PROTEASOME_BETA_1"/>
    <property type="match status" value="1"/>
</dbReference>
<dbReference type="EMBL" id="CP002098">
    <property type="protein sequence ID" value="ADM26898.1"/>
    <property type="molecule type" value="Genomic_DNA"/>
</dbReference>
<dbReference type="GO" id="GO:0019774">
    <property type="term" value="C:proteasome core complex, beta-subunit complex"/>
    <property type="evidence" value="ECO:0007669"/>
    <property type="project" value="UniProtKB-UniRule"/>
</dbReference>
<evidence type="ECO:0000256" key="10">
    <source>
        <dbReference type="PIRSR" id="PIRSR600243-1"/>
    </source>
</evidence>
<comment type="subunit">
    <text evidence="9">The 20S proteasome core is composed of 14 alpha and 14 beta subunits that assemble into four stacked heptameric rings, resulting in a barrel-shaped structure. The two inner rings, each composed of seven catalytic beta subunits, are sandwiched by two outer rings, each composed of seven alpha subunits. The catalytic chamber with the active sites is on the inside of the barrel. Has a gated structure, the ends of the cylinder being occluded by the N-termini of the alpha-subunits. Is capped at one or both ends by the proteasome regulatory ATPase, PAN.</text>
</comment>
<dbReference type="InterPro" id="IPR023333">
    <property type="entry name" value="Proteasome_suB-type"/>
</dbReference>
<comment type="subcellular location">
    <subcellularLocation>
        <location evidence="9">Cytoplasm</location>
    </subcellularLocation>
</comment>
<accession>E0SPF5</accession>
<proteinExistence type="inferred from homology"/>
<dbReference type="AlphaFoldDB" id="E0SPF5"/>
<dbReference type="InterPro" id="IPR016050">
    <property type="entry name" value="Proteasome_bsu_CS"/>
</dbReference>
<evidence type="ECO:0000313" key="12">
    <source>
        <dbReference type="Proteomes" id="UP000001304"/>
    </source>
</evidence>
<dbReference type="GO" id="GO:0005737">
    <property type="term" value="C:cytoplasm"/>
    <property type="evidence" value="ECO:0007669"/>
    <property type="project" value="UniProtKB-SubCell"/>
</dbReference>
<comment type="function">
    <text evidence="9">Component of the proteasome core, a large protease complex with broad specificity involved in protein degradation.</text>
</comment>
<dbReference type="HAMAP" id="MF_02113_A">
    <property type="entry name" value="Proteasome_B_A"/>
    <property type="match status" value="1"/>
</dbReference>
<dbReference type="HOGENOM" id="CLU_035750_7_2_2"/>
<keyword evidence="5 9" id="KW-0378">Hydrolase</keyword>
<evidence type="ECO:0000256" key="8">
    <source>
        <dbReference type="ARBA" id="ARBA00023145"/>
    </source>
</evidence>
<dbReference type="KEGG" id="iag:Igag_0045"/>
<feature type="propeptide" id="PRO_5005046077" description="Removed in mature form; by autocatalysis" evidence="9">
    <location>
        <begin position="1"/>
        <end position="31"/>
    </location>
</feature>
<name>E0SPF5_IGNAA</name>
<dbReference type="InterPro" id="IPR000243">
    <property type="entry name" value="Pept_T1A_subB"/>
</dbReference>
<dbReference type="InterPro" id="IPR001353">
    <property type="entry name" value="Proteasome_sua/b"/>
</dbReference>
<evidence type="ECO:0000256" key="5">
    <source>
        <dbReference type="ARBA" id="ARBA00022801"/>
    </source>
</evidence>
<comment type="similarity">
    <text evidence="9">Belongs to the peptidase T1B family.</text>
</comment>
<keyword evidence="3 9" id="KW-0645">Protease</keyword>
<keyword evidence="2 9" id="KW-0963">Cytoplasm</keyword>
<reference evidence="11 12" key="1">
    <citation type="journal article" date="2010" name="Stand. Genomic Sci.">
        <title>Complete genome sequence of Ignisphaera aggregans type strain (AQ1.S1).</title>
        <authorList>
            <person name="Goker M."/>
            <person name="Held B."/>
            <person name="Lapidus A."/>
            <person name="Nolan M."/>
            <person name="Spring S."/>
            <person name="Yasawong M."/>
            <person name="Lucas S."/>
            <person name="Glavina Del Rio T."/>
            <person name="Tice H."/>
            <person name="Cheng J.F."/>
            <person name="Goodwin L."/>
            <person name="Tapia R."/>
            <person name="Pitluck S."/>
            <person name="Liolios K."/>
            <person name="Ivanova N."/>
            <person name="Mavromatis K."/>
            <person name="Mikhailova N."/>
            <person name="Pati A."/>
            <person name="Chen A."/>
            <person name="Palaniappan K."/>
            <person name="Brambilla E."/>
            <person name="Land M."/>
            <person name="Hauser L."/>
            <person name="Chang Y.J."/>
            <person name="Jeffries C.D."/>
            <person name="Brettin T."/>
            <person name="Detter J.C."/>
            <person name="Han C."/>
            <person name="Rohde M."/>
            <person name="Sikorski J."/>
            <person name="Woyke T."/>
            <person name="Bristow J."/>
            <person name="Eisen J.A."/>
            <person name="Markowitz V."/>
            <person name="Hugenholtz P."/>
            <person name="Kyrpides N.C."/>
            <person name="Klenk H.P."/>
        </authorList>
    </citation>
    <scope>NUCLEOTIDE SEQUENCE [LARGE SCALE GENOMIC DNA]</scope>
    <source>
        <strain evidence="12">DSM 17230 / JCM 13409 / AQ1.S1</strain>
    </source>
</reference>
<evidence type="ECO:0000313" key="11">
    <source>
        <dbReference type="EMBL" id="ADM26898.1"/>
    </source>
</evidence>
<sequence length="236" mass="26343">MFNYRYRSMDIPIYGDRYSIPKEVIEKAYRGTTTVGMALKDFVVLAADKKATAGLYVAHKNVKKIVRLTENSAITIAGLVADAQTLADYIRAEAYYYYYINNRPMSIRSMASLLGLILNEYKYFPFIVQLILGGYDYYEGAKLFSIDYFGDVTEERYTATGSGSPIAIGVIESGYRPEMSIDDAVSLVVKAVATASMRDVFSGGIGVDVVVIGKDFYREMTFQGEEIRKIIGRASQ</sequence>
<evidence type="ECO:0000256" key="1">
    <source>
        <dbReference type="ARBA" id="ARBA00001198"/>
    </source>
</evidence>
<evidence type="ECO:0000256" key="2">
    <source>
        <dbReference type="ARBA" id="ARBA00022490"/>
    </source>
</evidence>
<dbReference type="SUPFAM" id="SSF56235">
    <property type="entry name" value="N-terminal nucleophile aminohydrolases (Ntn hydrolases)"/>
    <property type="match status" value="1"/>
</dbReference>
<dbReference type="Pfam" id="PF00227">
    <property type="entry name" value="Proteasome"/>
    <property type="match status" value="1"/>
</dbReference>
<dbReference type="MEROPS" id="T01.002"/>
<dbReference type="GO" id="GO:0004298">
    <property type="term" value="F:threonine-type endopeptidase activity"/>
    <property type="evidence" value="ECO:0007669"/>
    <property type="project" value="UniProtKB-UniRule"/>
</dbReference>
<keyword evidence="12" id="KW-1185">Reference proteome</keyword>
<dbReference type="InterPro" id="IPR019983">
    <property type="entry name" value="Pept_T1A_Psome_bsu_arc"/>
</dbReference>
<dbReference type="PROSITE" id="PS51476">
    <property type="entry name" value="PROTEASOME_BETA_2"/>
    <property type="match status" value="1"/>
</dbReference>
<evidence type="ECO:0000256" key="7">
    <source>
        <dbReference type="ARBA" id="ARBA00022942"/>
    </source>
</evidence>
<evidence type="ECO:0000256" key="4">
    <source>
        <dbReference type="ARBA" id="ARBA00022698"/>
    </source>
</evidence>